<accession>A0ABV6PVX4</accession>
<evidence type="ECO:0000313" key="5">
    <source>
        <dbReference type="EMBL" id="MFC0593989.1"/>
    </source>
</evidence>
<dbReference type="PANTHER" id="PTHR10272:SF0">
    <property type="entry name" value="PLATELET-ACTIVATING FACTOR ACETYLHYDROLASE"/>
    <property type="match status" value="1"/>
</dbReference>
<dbReference type="EMBL" id="JBHLTN010000034">
    <property type="protein sequence ID" value="MFC0593989.1"/>
    <property type="molecule type" value="Genomic_DNA"/>
</dbReference>
<comment type="caution">
    <text evidence="5">The sequence shown here is derived from an EMBL/GenBank/DDBJ whole genome shotgun (WGS) entry which is preliminary data.</text>
</comment>
<evidence type="ECO:0000256" key="2">
    <source>
        <dbReference type="ARBA" id="ARBA00022963"/>
    </source>
</evidence>
<organism evidence="5 6">
    <name type="scientific">Ottowia pentelensis</name>
    <dbReference type="NCBI Taxonomy" id="511108"/>
    <lineage>
        <taxon>Bacteria</taxon>
        <taxon>Pseudomonadati</taxon>
        <taxon>Pseudomonadota</taxon>
        <taxon>Betaproteobacteria</taxon>
        <taxon>Burkholderiales</taxon>
        <taxon>Comamonadaceae</taxon>
        <taxon>Ottowia</taxon>
    </lineage>
</organism>
<dbReference type="PANTHER" id="PTHR10272">
    <property type="entry name" value="PLATELET-ACTIVATING FACTOR ACETYLHYDROLASE"/>
    <property type="match status" value="1"/>
</dbReference>
<dbReference type="GO" id="GO:0016787">
    <property type="term" value="F:hydrolase activity"/>
    <property type="evidence" value="ECO:0007669"/>
    <property type="project" value="UniProtKB-KW"/>
</dbReference>
<feature type="signal peptide" evidence="4">
    <location>
        <begin position="1"/>
        <end position="36"/>
    </location>
</feature>
<sequence>MRPARSPRPGAVTRVQVCCRLALVALTGASAPSAWAATPYPAGMTQVEYVDAASGQRTLSYMLIYPAAPADGAEPFRMPMTEGLRLYLDAPAVPDGPRHPLVVLSHGAGGNGSNYAWLGQYLAARGYIVALVHHYRANTYDRSALYVRNRLWQRPRDISLDISHLLQDPVWGPRIDPGRIGAAGHSQGGFAALWLGGAQVDPEAFMRYQRGWKNNPLVPAHIRARMQVDAAPTQHLRDERVKAVFAMAPGMIQAFGMDANGLRQTRVPVHLVVGAGDQTTPADENAAFAARHIPQARLQLLPGTVGHEIFTNECDADGRANFPESCVDAPGVDRAALHQAIGQAALAFFDRTLDVQRAAAGQEMR</sequence>
<keyword evidence="1 5" id="KW-0378">Hydrolase</keyword>
<dbReference type="Pfam" id="PF03403">
    <property type="entry name" value="PAF-AH_p_II"/>
    <property type="match status" value="1"/>
</dbReference>
<feature type="chain" id="PRO_5045455292" evidence="4">
    <location>
        <begin position="37"/>
        <end position="365"/>
    </location>
</feature>
<name>A0ABV6PVX4_9BURK</name>
<dbReference type="PIRSF" id="PIRSF031982">
    <property type="entry name" value="UCP031982_abhydr"/>
    <property type="match status" value="1"/>
</dbReference>
<evidence type="ECO:0000256" key="1">
    <source>
        <dbReference type="ARBA" id="ARBA00022801"/>
    </source>
</evidence>
<evidence type="ECO:0000313" key="6">
    <source>
        <dbReference type="Proteomes" id="UP001589834"/>
    </source>
</evidence>
<dbReference type="InterPro" id="IPR016986">
    <property type="entry name" value="UCP031982_abhydr"/>
</dbReference>
<keyword evidence="4" id="KW-0732">Signal</keyword>
<dbReference type="RefSeq" id="WP_377484411.1">
    <property type="nucleotide sequence ID" value="NZ_JBHLTN010000034.1"/>
</dbReference>
<proteinExistence type="predicted"/>
<dbReference type="InterPro" id="IPR029058">
    <property type="entry name" value="AB_hydrolase_fold"/>
</dbReference>
<keyword evidence="2" id="KW-0442">Lipid degradation</keyword>
<gene>
    <name evidence="5" type="ORF">ACFFGG_15670</name>
</gene>
<keyword evidence="6" id="KW-1185">Reference proteome</keyword>
<protein>
    <submittedName>
        <fullName evidence="5">Alpha/beta hydrolase family protein</fullName>
    </submittedName>
</protein>
<evidence type="ECO:0000256" key="3">
    <source>
        <dbReference type="ARBA" id="ARBA00023098"/>
    </source>
</evidence>
<evidence type="ECO:0000256" key="4">
    <source>
        <dbReference type="SAM" id="SignalP"/>
    </source>
</evidence>
<dbReference type="Proteomes" id="UP001589834">
    <property type="component" value="Unassembled WGS sequence"/>
</dbReference>
<reference evidence="5 6" key="1">
    <citation type="submission" date="2024-09" db="EMBL/GenBank/DDBJ databases">
        <authorList>
            <person name="Sun Q."/>
            <person name="Mori K."/>
        </authorList>
    </citation>
    <scope>NUCLEOTIDE SEQUENCE [LARGE SCALE GENOMIC DNA]</scope>
    <source>
        <strain evidence="5 6">NCAIM B.02336</strain>
    </source>
</reference>
<dbReference type="SUPFAM" id="SSF53474">
    <property type="entry name" value="alpha/beta-Hydrolases"/>
    <property type="match status" value="1"/>
</dbReference>
<dbReference type="Gene3D" id="3.40.50.1820">
    <property type="entry name" value="alpha/beta hydrolase"/>
    <property type="match status" value="1"/>
</dbReference>
<keyword evidence="3" id="KW-0443">Lipid metabolism</keyword>